<evidence type="ECO:0000256" key="2">
    <source>
        <dbReference type="ARBA" id="ARBA00001946"/>
    </source>
</evidence>
<dbReference type="FunFam" id="2.60.200.20:FF:000035">
    <property type="entry name" value="Protein phosphatase 2C 70"/>
    <property type="match status" value="1"/>
</dbReference>
<comment type="cofactor">
    <cofactor evidence="1">
        <name>Mn(2+)</name>
        <dbReference type="ChEBI" id="CHEBI:29035"/>
    </cofactor>
</comment>
<dbReference type="SMART" id="SM00240">
    <property type="entry name" value="FHA"/>
    <property type="match status" value="1"/>
</dbReference>
<dbReference type="CDD" id="cd22678">
    <property type="entry name" value="FHA_PP2C70-like"/>
    <property type="match status" value="1"/>
</dbReference>
<evidence type="ECO:0000259" key="10">
    <source>
        <dbReference type="PROSITE" id="PS50006"/>
    </source>
</evidence>
<dbReference type="InterPro" id="IPR015655">
    <property type="entry name" value="PP2C"/>
</dbReference>
<dbReference type="SMART" id="SM00332">
    <property type="entry name" value="PP2Cc"/>
    <property type="match status" value="1"/>
</dbReference>
<comment type="cofactor">
    <cofactor evidence="2">
        <name>Mg(2+)</name>
        <dbReference type="ChEBI" id="CHEBI:18420"/>
    </cofactor>
</comment>
<sequence length="599" mass="66182">MAKAMVRSIVSVGGVGVFLLLLLVMLLLILLIVFIAFKCKPWRFVFGTSRTGTIKVDDIERRLVSEDLNLVQNQSNEFARNYALEGAYQLKQAGFNSSRKQGLAYKQRPPSTTPQLTHSDSFVLDISDPSEDILVGQTLKLPLLTNQADQHKHERKEDLKYSSKSGVDNYCRPKSAGSAGSILTLEVISGPSCGLRCSIQSSNISRLPLTLGRVSPSDVLVNDSEVSGKHALINWNLNKLKWELVDMGSLNGTLLNSQSVHHSHSGHRQWGDPIELTNGDIITLGTTSKICVQITSQKEYQIPFGVCVTSDPMALRRGGKKLPMEDVCYYKWPLPGADQFGVFGICDGHGGAGAATSVGKIMPEMVASILADSFRREGILSQCDASDVLREVFSQTEASLNHYYEVVTQLGFTSTGCTATMLLVWADGHENFFAQCANVGDSACIVNINGKQIKMTEDHRITSYSERLRIQATGEPLKEGETRLCGLNLARMLGDKFLKQQDARFSSEPYISEVVHIPQASRSFALLASDGFWDVINYKKAVQLVHQTRERNTTAENSAEIIANFLLSEARTQRTKDNTSIIFLDFDTNNRIYSCKHDP</sequence>
<keyword evidence="9" id="KW-1133">Transmembrane helix</keyword>
<evidence type="ECO:0000256" key="5">
    <source>
        <dbReference type="ARBA" id="ARBA00022801"/>
    </source>
</evidence>
<dbReference type="CDD" id="cd00143">
    <property type="entry name" value="PP2Cc"/>
    <property type="match status" value="1"/>
</dbReference>
<evidence type="ECO:0000313" key="13">
    <source>
        <dbReference type="Proteomes" id="UP001642360"/>
    </source>
</evidence>
<evidence type="ECO:0000256" key="6">
    <source>
        <dbReference type="ARBA" id="ARBA00022842"/>
    </source>
</evidence>
<dbReference type="Pfam" id="PF00481">
    <property type="entry name" value="PP2C"/>
    <property type="match status" value="1"/>
</dbReference>
<feature type="domain" description="FHA" evidence="10">
    <location>
        <begin position="209"/>
        <end position="260"/>
    </location>
</feature>
<reference evidence="12 13" key="1">
    <citation type="submission" date="2024-02" db="EMBL/GenBank/DDBJ databases">
        <authorList>
            <person name="Vignale AGUSTIN F."/>
            <person name="Sosa J E."/>
            <person name="Modenutti C."/>
        </authorList>
    </citation>
    <scope>NUCLEOTIDE SEQUENCE [LARGE SCALE GENOMIC DNA]</scope>
</reference>
<dbReference type="InterPro" id="IPR036457">
    <property type="entry name" value="PPM-type-like_dom_sf"/>
</dbReference>
<dbReference type="SUPFAM" id="SSF81606">
    <property type="entry name" value="PP2C-like"/>
    <property type="match status" value="1"/>
</dbReference>
<dbReference type="EC" id="3.1.3.16" evidence="3"/>
<dbReference type="InterPro" id="IPR008984">
    <property type="entry name" value="SMAD_FHA_dom_sf"/>
</dbReference>
<evidence type="ECO:0000256" key="3">
    <source>
        <dbReference type="ARBA" id="ARBA00013081"/>
    </source>
</evidence>
<dbReference type="InterPro" id="IPR000222">
    <property type="entry name" value="PP2C_BS"/>
</dbReference>
<feature type="domain" description="PPM-type phosphatase" evidence="11">
    <location>
        <begin position="305"/>
        <end position="586"/>
    </location>
</feature>
<dbReference type="AlphaFoldDB" id="A0ABC8QWR1"/>
<dbReference type="Pfam" id="PF00498">
    <property type="entry name" value="FHA"/>
    <property type="match status" value="1"/>
</dbReference>
<keyword evidence="6" id="KW-0460">Magnesium</keyword>
<name>A0ABC8QWR1_9AQUA</name>
<dbReference type="EMBL" id="CAUOFW020000807">
    <property type="protein sequence ID" value="CAK9137193.1"/>
    <property type="molecule type" value="Genomic_DNA"/>
</dbReference>
<dbReference type="Gene3D" id="2.60.200.20">
    <property type="match status" value="1"/>
</dbReference>
<dbReference type="GO" id="GO:0046872">
    <property type="term" value="F:metal ion binding"/>
    <property type="evidence" value="ECO:0007669"/>
    <property type="project" value="UniProtKB-KW"/>
</dbReference>
<evidence type="ECO:0000313" key="12">
    <source>
        <dbReference type="EMBL" id="CAK9137193.1"/>
    </source>
</evidence>
<dbReference type="FunFam" id="3.60.40.10:FF:000047">
    <property type="entry name" value="Protein phosphatase 2C 70"/>
    <property type="match status" value="1"/>
</dbReference>
<dbReference type="PANTHER" id="PTHR13832:SF643">
    <property type="entry name" value="PROTEIN PHOSPHATASE 2C-RELATED"/>
    <property type="match status" value="1"/>
</dbReference>
<evidence type="ECO:0000259" key="11">
    <source>
        <dbReference type="PROSITE" id="PS51746"/>
    </source>
</evidence>
<evidence type="ECO:0000256" key="7">
    <source>
        <dbReference type="ARBA" id="ARBA00022912"/>
    </source>
</evidence>
<dbReference type="SUPFAM" id="SSF49879">
    <property type="entry name" value="SMAD/FHA domain"/>
    <property type="match status" value="1"/>
</dbReference>
<accession>A0ABC8QWR1</accession>
<keyword evidence="8" id="KW-0464">Manganese</keyword>
<comment type="caution">
    <text evidence="12">The sequence shown here is derived from an EMBL/GenBank/DDBJ whole genome shotgun (WGS) entry which is preliminary data.</text>
</comment>
<organism evidence="12 13">
    <name type="scientific">Ilex paraguariensis</name>
    <name type="common">yerba mate</name>
    <dbReference type="NCBI Taxonomy" id="185542"/>
    <lineage>
        <taxon>Eukaryota</taxon>
        <taxon>Viridiplantae</taxon>
        <taxon>Streptophyta</taxon>
        <taxon>Embryophyta</taxon>
        <taxon>Tracheophyta</taxon>
        <taxon>Spermatophyta</taxon>
        <taxon>Magnoliopsida</taxon>
        <taxon>eudicotyledons</taxon>
        <taxon>Gunneridae</taxon>
        <taxon>Pentapetalae</taxon>
        <taxon>asterids</taxon>
        <taxon>campanulids</taxon>
        <taxon>Aquifoliales</taxon>
        <taxon>Aquifoliaceae</taxon>
        <taxon>Ilex</taxon>
    </lineage>
</organism>
<keyword evidence="7" id="KW-0904">Protein phosphatase</keyword>
<dbReference type="Gene3D" id="3.60.40.10">
    <property type="entry name" value="PPM-type phosphatase domain"/>
    <property type="match status" value="1"/>
</dbReference>
<evidence type="ECO:0000256" key="8">
    <source>
        <dbReference type="ARBA" id="ARBA00023211"/>
    </source>
</evidence>
<evidence type="ECO:0000256" key="9">
    <source>
        <dbReference type="SAM" id="Phobius"/>
    </source>
</evidence>
<protein>
    <recommendedName>
        <fullName evidence="3">protein-serine/threonine phosphatase</fullName>
        <ecNumber evidence="3">3.1.3.16</ecNumber>
    </recommendedName>
</protein>
<dbReference type="InterPro" id="IPR000253">
    <property type="entry name" value="FHA_dom"/>
</dbReference>
<dbReference type="PANTHER" id="PTHR13832">
    <property type="entry name" value="PROTEIN PHOSPHATASE 2C"/>
    <property type="match status" value="1"/>
</dbReference>
<feature type="transmembrane region" description="Helical" evidence="9">
    <location>
        <begin position="12"/>
        <end position="37"/>
    </location>
</feature>
<dbReference type="PROSITE" id="PS01032">
    <property type="entry name" value="PPM_1"/>
    <property type="match status" value="1"/>
</dbReference>
<dbReference type="PROSITE" id="PS50006">
    <property type="entry name" value="FHA_DOMAIN"/>
    <property type="match status" value="1"/>
</dbReference>
<dbReference type="GO" id="GO:0004722">
    <property type="term" value="F:protein serine/threonine phosphatase activity"/>
    <property type="evidence" value="ECO:0007669"/>
    <property type="project" value="UniProtKB-EC"/>
</dbReference>
<proteinExistence type="predicted"/>
<keyword evidence="9" id="KW-0472">Membrane</keyword>
<keyword evidence="4" id="KW-0479">Metal-binding</keyword>
<keyword evidence="9" id="KW-0812">Transmembrane</keyword>
<gene>
    <name evidence="12" type="ORF">ILEXP_LOCUS4215</name>
</gene>
<keyword evidence="13" id="KW-1185">Reference proteome</keyword>
<evidence type="ECO:0000256" key="1">
    <source>
        <dbReference type="ARBA" id="ARBA00001936"/>
    </source>
</evidence>
<dbReference type="Proteomes" id="UP001642360">
    <property type="component" value="Unassembled WGS sequence"/>
</dbReference>
<dbReference type="InterPro" id="IPR001932">
    <property type="entry name" value="PPM-type_phosphatase-like_dom"/>
</dbReference>
<dbReference type="PROSITE" id="PS51746">
    <property type="entry name" value="PPM_2"/>
    <property type="match status" value="1"/>
</dbReference>
<keyword evidence="5" id="KW-0378">Hydrolase</keyword>
<evidence type="ECO:0000256" key="4">
    <source>
        <dbReference type="ARBA" id="ARBA00022723"/>
    </source>
</evidence>